<sequence length="181" mass="20810">MKQIKDTQTANNFDQPYQQNSYKLNLNTPQLKLIKNSKIIHQLQNLSTPIITIGARSLRLSIPSSPSIKSCNKPAKIKTYIQPLKLIEAPVQTLDLDKQISNFILENDSKQMKCILLGFIENVKVNVNNVEFANQIRNQIQALRFTIERLEQQFLEVNSQMNSIALLSSKQFSMILRLKRI</sequence>
<evidence type="ECO:0000256" key="1">
    <source>
        <dbReference type="SAM" id="Coils"/>
    </source>
</evidence>
<dbReference type="Proteomes" id="UP001642409">
    <property type="component" value="Unassembled WGS sequence"/>
</dbReference>
<keyword evidence="6" id="KW-1185">Reference proteome</keyword>
<evidence type="ECO:0000313" key="4">
    <source>
        <dbReference type="EMBL" id="CAL5973235.1"/>
    </source>
</evidence>
<proteinExistence type="predicted"/>
<dbReference type="EMBL" id="CATOUU010000531">
    <property type="protein sequence ID" value="CAI9933083.1"/>
    <property type="molecule type" value="Genomic_DNA"/>
</dbReference>
<evidence type="ECO:0000313" key="6">
    <source>
        <dbReference type="Proteomes" id="UP001642409"/>
    </source>
</evidence>
<feature type="coiled-coil region" evidence="1">
    <location>
        <begin position="133"/>
        <end position="160"/>
    </location>
</feature>
<dbReference type="EMBL" id="CATOUU010000531">
    <property type="protein sequence ID" value="CAI9933090.1"/>
    <property type="molecule type" value="Genomic_DNA"/>
</dbReference>
<reference evidence="2" key="1">
    <citation type="submission" date="2023-06" db="EMBL/GenBank/DDBJ databases">
        <authorList>
            <person name="Kurt Z."/>
        </authorList>
    </citation>
    <scope>NUCLEOTIDE SEQUENCE</scope>
</reference>
<comment type="caution">
    <text evidence="2">The sequence shown here is derived from an EMBL/GenBank/DDBJ whole genome shotgun (WGS) entry which is preliminary data.</text>
</comment>
<dbReference type="EMBL" id="CAXDID020000004">
    <property type="protein sequence ID" value="CAL5973235.1"/>
    <property type="molecule type" value="Genomic_DNA"/>
</dbReference>
<keyword evidence="1" id="KW-0175">Coiled coil</keyword>
<organism evidence="2">
    <name type="scientific">Hexamita inflata</name>
    <dbReference type="NCBI Taxonomy" id="28002"/>
    <lineage>
        <taxon>Eukaryota</taxon>
        <taxon>Metamonada</taxon>
        <taxon>Diplomonadida</taxon>
        <taxon>Hexamitidae</taxon>
        <taxon>Hexamitinae</taxon>
        <taxon>Hexamita</taxon>
    </lineage>
</organism>
<protein>
    <submittedName>
        <fullName evidence="4">Hypothetical_protein</fullName>
    </submittedName>
</protein>
<name>A0AA86P7F5_9EUKA</name>
<dbReference type="EMBL" id="CAXDID020000004">
    <property type="protein sequence ID" value="CAL5973249.1"/>
    <property type="molecule type" value="Genomic_DNA"/>
</dbReference>
<accession>A0AA86P7F5</accession>
<reference evidence="4 6" key="2">
    <citation type="submission" date="2024-07" db="EMBL/GenBank/DDBJ databases">
        <authorList>
            <person name="Akdeniz Z."/>
        </authorList>
    </citation>
    <scope>NUCLEOTIDE SEQUENCE [LARGE SCALE GENOMIC DNA]</scope>
</reference>
<evidence type="ECO:0000313" key="3">
    <source>
        <dbReference type="EMBL" id="CAI9933090.1"/>
    </source>
</evidence>
<dbReference type="AlphaFoldDB" id="A0AA86P7F5"/>
<gene>
    <name evidence="2" type="ORF">HINF_LOCUS20728</name>
    <name evidence="3" type="ORF">HINF_LOCUS20735</name>
    <name evidence="4" type="ORF">HINF_LOCUS2274</name>
    <name evidence="5" type="ORF">HINF_LOCUS2281</name>
</gene>
<evidence type="ECO:0000313" key="2">
    <source>
        <dbReference type="EMBL" id="CAI9933083.1"/>
    </source>
</evidence>
<evidence type="ECO:0000313" key="5">
    <source>
        <dbReference type="EMBL" id="CAL5973249.1"/>
    </source>
</evidence>